<feature type="compositionally biased region" description="Low complexity" evidence="2">
    <location>
        <begin position="133"/>
        <end position="145"/>
    </location>
</feature>
<dbReference type="InterPro" id="IPR008936">
    <property type="entry name" value="Rho_GTPase_activation_prot"/>
</dbReference>
<dbReference type="SUPFAM" id="SSF48350">
    <property type="entry name" value="GTPase activation domain, GAP"/>
    <property type="match status" value="1"/>
</dbReference>
<accession>A0A0S4KIQ6</accession>
<dbReference type="InterPro" id="IPR001936">
    <property type="entry name" value="RasGAP_dom"/>
</dbReference>
<gene>
    <name evidence="4" type="ORF">BSAL_88060</name>
</gene>
<feature type="coiled-coil region" evidence="1">
    <location>
        <begin position="784"/>
        <end position="811"/>
    </location>
</feature>
<evidence type="ECO:0000256" key="2">
    <source>
        <dbReference type="SAM" id="MobiDB-lite"/>
    </source>
</evidence>
<keyword evidence="1" id="KW-0175">Coiled coil</keyword>
<keyword evidence="5" id="KW-1185">Reference proteome</keyword>
<dbReference type="Gene3D" id="1.10.506.10">
    <property type="entry name" value="GTPase Activation - p120gap, domain 1"/>
    <property type="match status" value="1"/>
</dbReference>
<reference evidence="5" key="1">
    <citation type="submission" date="2015-09" db="EMBL/GenBank/DDBJ databases">
        <authorList>
            <consortium name="Pathogen Informatics"/>
        </authorList>
    </citation>
    <scope>NUCLEOTIDE SEQUENCE [LARGE SCALE GENOMIC DNA]</scope>
    <source>
        <strain evidence="5">Lake Konstanz</strain>
    </source>
</reference>
<evidence type="ECO:0000313" key="5">
    <source>
        <dbReference type="Proteomes" id="UP000051952"/>
    </source>
</evidence>
<feature type="region of interest" description="Disordered" evidence="2">
    <location>
        <begin position="133"/>
        <end position="156"/>
    </location>
</feature>
<protein>
    <recommendedName>
        <fullName evidence="3">Ras-GAP domain-containing protein</fullName>
    </recommendedName>
</protein>
<evidence type="ECO:0000256" key="1">
    <source>
        <dbReference type="SAM" id="Coils"/>
    </source>
</evidence>
<evidence type="ECO:0000259" key="3">
    <source>
        <dbReference type="PROSITE" id="PS50018"/>
    </source>
</evidence>
<proteinExistence type="predicted"/>
<name>A0A0S4KIQ6_BODSA</name>
<dbReference type="Proteomes" id="UP000051952">
    <property type="component" value="Unassembled WGS sequence"/>
</dbReference>
<organism evidence="4 5">
    <name type="scientific">Bodo saltans</name>
    <name type="common">Flagellated protozoan</name>
    <dbReference type="NCBI Taxonomy" id="75058"/>
    <lineage>
        <taxon>Eukaryota</taxon>
        <taxon>Discoba</taxon>
        <taxon>Euglenozoa</taxon>
        <taxon>Kinetoplastea</taxon>
        <taxon>Metakinetoplastina</taxon>
        <taxon>Eubodonida</taxon>
        <taxon>Bodonidae</taxon>
        <taxon>Bodo</taxon>
    </lineage>
</organism>
<dbReference type="VEuPathDB" id="TriTrypDB:BSAL_88060"/>
<dbReference type="EMBL" id="CYKH01001107">
    <property type="protein sequence ID" value="CUI14407.1"/>
    <property type="molecule type" value="Genomic_DNA"/>
</dbReference>
<evidence type="ECO:0000313" key="4">
    <source>
        <dbReference type="EMBL" id="CUI14407.1"/>
    </source>
</evidence>
<feature type="domain" description="Ras-GAP" evidence="3">
    <location>
        <begin position="421"/>
        <end position="631"/>
    </location>
</feature>
<dbReference type="PROSITE" id="PS50018">
    <property type="entry name" value="RAS_GTPASE_ACTIV_2"/>
    <property type="match status" value="1"/>
</dbReference>
<dbReference type="AlphaFoldDB" id="A0A0S4KIQ6"/>
<sequence>MENCIISCESPEFAKDALHELKRQSALWPFTFAWTCEVTIGKTTADTLLALGESDIRIFEASQASGGKTFQMFSEIAVSDASLKQHHGRECTIEYGIHQTFVALFPTPDILDRFVQCFMRSVGQAIAVRDGRSSSITSTNTTRSTMGDNNARATGKGSKLDDVLLQSTDTDYFHLGSNKAFCAKARNKWQKWTSRVRKKGQEEALFHVGETKASERGLARVLLSTDTQLGRDTHEVLVVTDVALFIVKRRDPSIIKVFLPIIGVESVQMASSTATNNNSNSGSLNDAVVEWTVMVILDLQIPVTTISTDVKLRVDSRNKNLFLSHLSRQYESLRLQRLPTMVLESTIFWRKRSFFEAKLMRIAGKIRSGIVRATSGAVEANKSEEVTAQNLREALVDHTESFVHALCKESIRRASPEDPEELGFIARSLLSTARRCGALQEVILAAISFETTRVFSLGAQQGSGSAPLTGLSRSELAGYFRSKTLVDFIVQEHCMHVGEQYLRVQLAQMIEEFVSSTSSSSNPSSEISDNECMRYVKELTSVLAESSHNDSLFPDALREIMMMIRAVHQGIDSGDRAMFSNWNPADDFISSFYIARAIESPQSHGLVSSELSGSQLKMLQLISRVFQRLASSHVNSSAVKAALADHPLHDYQSSHVKRICNSSQFQLFAPSGQSRVHEFMERLVADGHLKRDVTKLYERMSRPVTRSTARVARAPLLDSDVKVLHMMHGLLEKRAASVINATFTDETSLRSPRVASVRFRDPSFMSPRKLPEVAIPTPPAPLASKKVLEENADLRLRLGRLEQAMEQSKASLSKSAEAVKRLTMESFAKDEELSRLKRQLRESDKHYFPDVEEFTNTPMLQESAAAGSVYAYYCREIHSPRRVFACPLDSYTVRGLNEFSPRD</sequence>